<sequence length="332" mass="37050">MKWFSLAQKVINGYECTKEDALDILNTPEDDTLGLVYGAYQIRKHYYGNNVKLNMIINAKSGRCAENCGYCSQSIYANTQIENYSLVNEETILKGARKAKADNVGTYCIVMSGRKASPREIRAVCSAVKKIKDEMNLKICACLGLINEEQAKELKAAGVDRFNHNINTSEAHHDHITTTHHYQDRVNTIEAVKKAQISPCSGIICGMGESKEDLIDMAFALKSLDADSIPVNFLHAIPGTKLENMDELTPNKCLKILALFRYINPKKEIRLSGGREVNLRSLQSLGLYIANSIFVGDYLTTAGQDKTEDYKMIEDLGFKIESNAFETEAQKL</sequence>
<dbReference type="GO" id="GO:0004076">
    <property type="term" value="F:biotin synthase activity"/>
    <property type="evidence" value="ECO:0007669"/>
    <property type="project" value="UniProtKB-EC"/>
</dbReference>
<dbReference type="SFLD" id="SFLDG01060">
    <property type="entry name" value="BATS_domain_containing"/>
    <property type="match status" value="1"/>
</dbReference>
<evidence type="ECO:0000256" key="11">
    <source>
        <dbReference type="ARBA" id="ARBA00023014"/>
    </source>
</evidence>
<comment type="function">
    <text evidence="13">Catalyzes the conversion of dethiobiotin (DTB) to biotin by the insertion of a sulfur atom into dethiobiotin via a radical-based mechanism.</text>
</comment>
<dbReference type="InterPro" id="IPR006638">
    <property type="entry name" value="Elp3/MiaA/NifB-like_rSAM"/>
</dbReference>
<keyword evidence="10 13" id="KW-0408">Iron</keyword>
<comment type="cofactor">
    <cofactor evidence="13">
        <name>[2Fe-2S] cluster</name>
        <dbReference type="ChEBI" id="CHEBI:190135"/>
    </cofactor>
    <text evidence="13">Binds 1 [2Fe-2S] cluster. The cluster is coordinated with 3 cysteines and 1 arginine.</text>
</comment>
<dbReference type="PIRSF" id="PIRSF001619">
    <property type="entry name" value="Biotin_synth"/>
    <property type="match status" value="1"/>
</dbReference>
<evidence type="ECO:0000256" key="12">
    <source>
        <dbReference type="ARBA" id="ARBA00051157"/>
    </source>
</evidence>
<keyword evidence="8 13" id="KW-0479">Metal-binding</keyword>
<feature type="binding site" evidence="13">
    <location>
        <position position="200"/>
    </location>
    <ligand>
        <name>[2Fe-2S] cluster</name>
        <dbReference type="ChEBI" id="CHEBI:190135"/>
    </ligand>
</feature>
<comment type="caution">
    <text evidence="15">The sequence shown here is derived from an EMBL/GenBank/DDBJ whole genome shotgun (WGS) entry which is preliminary data.</text>
</comment>
<dbReference type="PANTHER" id="PTHR22976">
    <property type="entry name" value="BIOTIN SYNTHASE"/>
    <property type="match status" value="1"/>
</dbReference>
<evidence type="ECO:0000256" key="2">
    <source>
        <dbReference type="ARBA" id="ARBA00010765"/>
    </source>
</evidence>
<dbReference type="InterPro" id="IPR024177">
    <property type="entry name" value="Biotin_synthase"/>
</dbReference>
<dbReference type="SMART" id="SM00729">
    <property type="entry name" value="Elp3"/>
    <property type="match status" value="1"/>
</dbReference>
<dbReference type="EC" id="2.8.1.6" evidence="3 13"/>
<evidence type="ECO:0000256" key="5">
    <source>
        <dbReference type="ARBA" id="ARBA00022679"/>
    </source>
</evidence>
<keyword evidence="4 13" id="KW-0004">4Fe-4S</keyword>
<feature type="domain" description="Radical SAM core" evidence="14">
    <location>
        <begin position="45"/>
        <end position="275"/>
    </location>
</feature>
<organism evidence="15 16">
    <name type="scientific">Terrilactibacillus laevilacticus</name>
    <dbReference type="NCBI Taxonomy" id="1380157"/>
    <lineage>
        <taxon>Bacteria</taxon>
        <taxon>Bacillati</taxon>
        <taxon>Bacillota</taxon>
        <taxon>Bacilli</taxon>
        <taxon>Bacillales</taxon>
        <taxon>Bacillaceae</taxon>
        <taxon>Terrilactibacillus</taxon>
    </lineage>
</organism>
<evidence type="ECO:0000256" key="1">
    <source>
        <dbReference type="ARBA" id="ARBA00004942"/>
    </source>
</evidence>
<dbReference type="Gene3D" id="3.20.20.70">
    <property type="entry name" value="Aldolase class I"/>
    <property type="match status" value="1"/>
</dbReference>
<dbReference type="HAMAP" id="MF_01694">
    <property type="entry name" value="BioB"/>
    <property type="match status" value="1"/>
</dbReference>
<comment type="catalytic activity">
    <reaction evidence="12 13">
        <text>(4R,5S)-dethiobiotin + (sulfur carrier)-SH + 2 reduced [2Fe-2S]-[ferredoxin] + 2 S-adenosyl-L-methionine = (sulfur carrier)-H + biotin + 2 5'-deoxyadenosine + 2 L-methionine + 2 oxidized [2Fe-2S]-[ferredoxin]</text>
        <dbReference type="Rhea" id="RHEA:22060"/>
        <dbReference type="Rhea" id="RHEA-COMP:10000"/>
        <dbReference type="Rhea" id="RHEA-COMP:10001"/>
        <dbReference type="Rhea" id="RHEA-COMP:14737"/>
        <dbReference type="Rhea" id="RHEA-COMP:14739"/>
        <dbReference type="ChEBI" id="CHEBI:17319"/>
        <dbReference type="ChEBI" id="CHEBI:29917"/>
        <dbReference type="ChEBI" id="CHEBI:33737"/>
        <dbReference type="ChEBI" id="CHEBI:33738"/>
        <dbReference type="ChEBI" id="CHEBI:57586"/>
        <dbReference type="ChEBI" id="CHEBI:57844"/>
        <dbReference type="ChEBI" id="CHEBI:59789"/>
        <dbReference type="ChEBI" id="CHEBI:64428"/>
        <dbReference type="ChEBI" id="CHEBI:149473"/>
        <dbReference type="EC" id="2.8.1.6"/>
    </reaction>
</comment>
<protein>
    <recommendedName>
        <fullName evidence="3 13">Biotin synthase</fullName>
        <ecNumber evidence="3 13">2.8.1.6</ecNumber>
    </recommendedName>
</protein>
<reference evidence="16" key="1">
    <citation type="journal article" date="2019" name="Int. J. Syst. Evol. Microbiol.">
        <title>The Global Catalogue of Microorganisms (GCM) 10K type strain sequencing project: providing services to taxonomists for standard genome sequencing and annotation.</title>
        <authorList>
            <consortium name="The Broad Institute Genomics Platform"/>
            <consortium name="The Broad Institute Genome Sequencing Center for Infectious Disease"/>
            <person name="Wu L."/>
            <person name="Ma J."/>
        </authorList>
    </citation>
    <scope>NUCLEOTIDE SEQUENCE [LARGE SCALE GENOMIC DNA]</scope>
    <source>
        <strain evidence="16">TISTR 2241</strain>
    </source>
</reference>
<dbReference type="RefSeq" id="WP_141189842.1">
    <property type="nucleotide sequence ID" value="NZ_JBHUMR010000007.1"/>
</dbReference>
<comment type="cofactor">
    <cofactor evidence="13">
        <name>[4Fe-4S] cluster</name>
        <dbReference type="ChEBI" id="CHEBI:49883"/>
    </cofactor>
    <text evidence="13">Binds 1 [4Fe-4S] cluster. The cluster is coordinated with 3 cysteines and an exchangeable S-adenosyl-L-methionine.</text>
</comment>
<dbReference type="InterPro" id="IPR010722">
    <property type="entry name" value="BATS_dom"/>
</dbReference>
<keyword evidence="5 13" id="KW-0808">Transferase</keyword>
<dbReference type="EMBL" id="JBHUMR010000007">
    <property type="protein sequence ID" value="MFD2616418.1"/>
    <property type="molecule type" value="Genomic_DNA"/>
</dbReference>
<feature type="binding site" evidence="13">
    <location>
        <position position="71"/>
    </location>
    <ligand>
        <name>[4Fe-4S] cluster</name>
        <dbReference type="ChEBI" id="CHEBI:49883"/>
        <note>4Fe-4S-S-AdoMet</note>
    </ligand>
</feature>
<evidence type="ECO:0000256" key="3">
    <source>
        <dbReference type="ARBA" id="ARBA00012236"/>
    </source>
</evidence>
<proteinExistence type="inferred from homology"/>
<dbReference type="SFLD" id="SFLDG01278">
    <property type="entry name" value="biotin_synthase_like"/>
    <property type="match status" value="1"/>
</dbReference>
<dbReference type="SFLD" id="SFLDS00029">
    <property type="entry name" value="Radical_SAM"/>
    <property type="match status" value="1"/>
</dbReference>
<evidence type="ECO:0000256" key="6">
    <source>
        <dbReference type="ARBA" id="ARBA00022691"/>
    </source>
</evidence>
<dbReference type="InterPro" id="IPR002684">
    <property type="entry name" value="Biotin_synth/BioAB"/>
</dbReference>
<keyword evidence="9 13" id="KW-0093">Biotin biosynthesis</keyword>
<evidence type="ECO:0000256" key="4">
    <source>
        <dbReference type="ARBA" id="ARBA00022485"/>
    </source>
</evidence>
<evidence type="ECO:0000256" key="8">
    <source>
        <dbReference type="ARBA" id="ARBA00022723"/>
    </source>
</evidence>
<feature type="binding site" evidence="13">
    <location>
        <position position="270"/>
    </location>
    <ligand>
        <name>[2Fe-2S] cluster</name>
        <dbReference type="ChEBI" id="CHEBI:190135"/>
    </ligand>
</feature>
<dbReference type="Pfam" id="PF06968">
    <property type="entry name" value="BATS"/>
    <property type="match status" value="1"/>
</dbReference>
<evidence type="ECO:0000256" key="10">
    <source>
        <dbReference type="ARBA" id="ARBA00023004"/>
    </source>
</evidence>
<gene>
    <name evidence="13 15" type="primary">bioB</name>
    <name evidence="15" type="ORF">ACFSTF_03695</name>
</gene>
<dbReference type="SUPFAM" id="SSF102114">
    <property type="entry name" value="Radical SAM enzymes"/>
    <property type="match status" value="1"/>
</dbReference>
<evidence type="ECO:0000256" key="9">
    <source>
        <dbReference type="ARBA" id="ARBA00022756"/>
    </source>
</evidence>
<name>A0ABW5PNH2_9BACI</name>
<keyword evidence="16" id="KW-1185">Reference proteome</keyword>
<dbReference type="CDD" id="cd01335">
    <property type="entry name" value="Radical_SAM"/>
    <property type="match status" value="1"/>
</dbReference>
<dbReference type="SMART" id="SM00876">
    <property type="entry name" value="BATS"/>
    <property type="match status" value="1"/>
</dbReference>
<dbReference type="InterPro" id="IPR058240">
    <property type="entry name" value="rSAM_sf"/>
</dbReference>
<evidence type="ECO:0000256" key="7">
    <source>
        <dbReference type="ARBA" id="ARBA00022714"/>
    </source>
</evidence>
<evidence type="ECO:0000256" key="13">
    <source>
        <dbReference type="HAMAP-Rule" id="MF_01694"/>
    </source>
</evidence>
<dbReference type="InterPro" id="IPR007197">
    <property type="entry name" value="rSAM"/>
</dbReference>
<dbReference type="InterPro" id="IPR013785">
    <property type="entry name" value="Aldolase_TIM"/>
</dbReference>
<comment type="subunit">
    <text evidence="13">Homodimer.</text>
</comment>
<dbReference type="PROSITE" id="PS51918">
    <property type="entry name" value="RADICAL_SAM"/>
    <property type="match status" value="1"/>
</dbReference>
<evidence type="ECO:0000259" key="14">
    <source>
        <dbReference type="PROSITE" id="PS51918"/>
    </source>
</evidence>
<dbReference type="PANTHER" id="PTHR22976:SF2">
    <property type="entry name" value="BIOTIN SYNTHASE, MITOCHONDRIAL"/>
    <property type="match status" value="1"/>
</dbReference>
<feature type="binding site" evidence="13">
    <location>
        <position position="64"/>
    </location>
    <ligand>
        <name>[4Fe-4S] cluster</name>
        <dbReference type="ChEBI" id="CHEBI:49883"/>
        <note>4Fe-4S-S-AdoMet</note>
    </ligand>
</feature>
<dbReference type="Proteomes" id="UP001597458">
    <property type="component" value="Unassembled WGS sequence"/>
</dbReference>
<keyword evidence="11 13" id="KW-0411">Iron-sulfur</keyword>
<dbReference type="NCBIfam" id="TIGR00433">
    <property type="entry name" value="bioB"/>
    <property type="match status" value="1"/>
</dbReference>
<accession>A0ABW5PNH2</accession>
<comment type="similarity">
    <text evidence="2 13">Belongs to the radical SAM superfamily. Biotin synthase family.</text>
</comment>
<comment type="pathway">
    <text evidence="1 13">Cofactor biosynthesis; biotin biosynthesis; biotin from 7,8-diaminononanoate: step 2/2.</text>
</comment>
<evidence type="ECO:0000313" key="16">
    <source>
        <dbReference type="Proteomes" id="UP001597458"/>
    </source>
</evidence>
<feature type="binding site" evidence="13">
    <location>
        <position position="108"/>
    </location>
    <ligand>
        <name>[2Fe-2S] cluster</name>
        <dbReference type="ChEBI" id="CHEBI:190135"/>
    </ligand>
</feature>
<dbReference type="Pfam" id="PF04055">
    <property type="entry name" value="Radical_SAM"/>
    <property type="match status" value="1"/>
</dbReference>
<feature type="binding site" evidence="13">
    <location>
        <position position="68"/>
    </location>
    <ligand>
        <name>[4Fe-4S] cluster</name>
        <dbReference type="ChEBI" id="CHEBI:49883"/>
        <note>4Fe-4S-S-AdoMet</note>
    </ligand>
</feature>
<keyword evidence="7 13" id="KW-0001">2Fe-2S</keyword>
<evidence type="ECO:0000313" key="15">
    <source>
        <dbReference type="EMBL" id="MFD2616418.1"/>
    </source>
</evidence>
<feature type="binding site" evidence="13">
    <location>
        <position position="140"/>
    </location>
    <ligand>
        <name>[2Fe-2S] cluster</name>
        <dbReference type="ChEBI" id="CHEBI:190135"/>
    </ligand>
</feature>
<keyword evidence="6 13" id="KW-0949">S-adenosyl-L-methionine</keyword>